<keyword evidence="2" id="KW-0732">Signal</keyword>
<organism evidence="3 4">
    <name type="scientific">Trifolium pratense</name>
    <name type="common">Red clover</name>
    <dbReference type="NCBI Taxonomy" id="57577"/>
    <lineage>
        <taxon>Eukaryota</taxon>
        <taxon>Viridiplantae</taxon>
        <taxon>Streptophyta</taxon>
        <taxon>Embryophyta</taxon>
        <taxon>Tracheophyta</taxon>
        <taxon>Spermatophyta</taxon>
        <taxon>Magnoliopsida</taxon>
        <taxon>eudicotyledons</taxon>
        <taxon>Gunneridae</taxon>
        <taxon>Pentapetalae</taxon>
        <taxon>rosids</taxon>
        <taxon>fabids</taxon>
        <taxon>Fabales</taxon>
        <taxon>Fabaceae</taxon>
        <taxon>Papilionoideae</taxon>
        <taxon>50 kb inversion clade</taxon>
        <taxon>NPAAA clade</taxon>
        <taxon>Hologalegina</taxon>
        <taxon>IRL clade</taxon>
        <taxon>Trifolieae</taxon>
        <taxon>Trifolium</taxon>
    </lineage>
</organism>
<sequence length="156" mass="17250">MFFPDLCILLFSQHHFLLTRLFASDWVVYGLLTRKGLVLLTRKGCFVTNVLDSSHDLGLLRSAGLKVSGLPLLQYRFLIRLCPCDCSRTVLLERAFLPAACSGDCWHVDQSGSPRGMSRLELRKHEILPCGDGGKNSPTDTSGRGSGKAYLSPRIP</sequence>
<feature type="region of interest" description="Disordered" evidence="1">
    <location>
        <begin position="128"/>
        <end position="156"/>
    </location>
</feature>
<reference evidence="3 4" key="2">
    <citation type="journal article" date="2017" name="Front. Plant Sci.">
        <title>Gene Classification and Mining of Molecular Markers Useful in Red Clover (Trifolium pratense) Breeding.</title>
        <authorList>
            <person name="Istvanek J."/>
            <person name="Dluhosova J."/>
            <person name="Dluhos P."/>
            <person name="Patkova L."/>
            <person name="Nedelnik J."/>
            <person name="Repkova J."/>
        </authorList>
    </citation>
    <scope>NUCLEOTIDE SEQUENCE [LARGE SCALE GENOMIC DNA]</scope>
    <source>
        <strain evidence="4">cv. Tatra</strain>
        <tissue evidence="3">Young leaves</tissue>
    </source>
</reference>
<feature type="signal peptide" evidence="2">
    <location>
        <begin position="1"/>
        <end position="23"/>
    </location>
</feature>
<dbReference type="Proteomes" id="UP000236291">
    <property type="component" value="Unassembled WGS sequence"/>
</dbReference>
<reference evidence="3 4" key="1">
    <citation type="journal article" date="2014" name="Am. J. Bot.">
        <title>Genome assembly and annotation for red clover (Trifolium pratense; Fabaceae).</title>
        <authorList>
            <person name="Istvanek J."/>
            <person name="Jaros M."/>
            <person name="Krenek A."/>
            <person name="Repkova J."/>
        </authorList>
    </citation>
    <scope>NUCLEOTIDE SEQUENCE [LARGE SCALE GENOMIC DNA]</scope>
    <source>
        <strain evidence="4">cv. Tatra</strain>
        <tissue evidence="3">Young leaves</tissue>
    </source>
</reference>
<gene>
    <name evidence="3" type="ORF">L195_g028211</name>
</gene>
<accession>A0A2K3L1A6</accession>
<name>A0A2K3L1A6_TRIPR</name>
<evidence type="ECO:0000256" key="2">
    <source>
        <dbReference type="SAM" id="SignalP"/>
    </source>
</evidence>
<proteinExistence type="predicted"/>
<evidence type="ECO:0000313" key="3">
    <source>
        <dbReference type="EMBL" id="PNX72321.1"/>
    </source>
</evidence>
<evidence type="ECO:0000313" key="4">
    <source>
        <dbReference type="Proteomes" id="UP000236291"/>
    </source>
</evidence>
<dbReference type="AlphaFoldDB" id="A0A2K3L1A6"/>
<protein>
    <submittedName>
        <fullName evidence="3">Uncharacterized protein</fullName>
    </submittedName>
</protein>
<feature type="chain" id="PRO_5014388545" evidence="2">
    <location>
        <begin position="24"/>
        <end position="156"/>
    </location>
</feature>
<evidence type="ECO:0000256" key="1">
    <source>
        <dbReference type="SAM" id="MobiDB-lite"/>
    </source>
</evidence>
<dbReference type="EMBL" id="ASHM01024494">
    <property type="protein sequence ID" value="PNX72321.1"/>
    <property type="molecule type" value="Genomic_DNA"/>
</dbReference>
<comment type="caution">
    <text evidence="3">The sequence shown here is derived from an EMBL/GenBank/DDBJ whole genome shotgun (WGS) entry which is preliminary data.</text>
</comment>